<evidence type="ECO:0000256" key="4">
    <source>
        <dbReference type="ARBA" id="ARBA00022781"/>
    </source>
</evidence>
<dbReference type="PANTHER" id="PTHR48082:SF2">
    <property type="entry name" value="ATP SYNTHASE SUBUNIT ALPHA, MITOCHONDRIAL"/>
    <property type="match status" value="1"/>
</dbReference>
<dbReference type="GO" id="GO:0005524">
    <property type="term" value="F:ATP binding"/>
    <property type="evidence" value="ECO:0007669"/>
    <property type="project" value="InterPro"/>
</dbReference>
<comment type="subcellular location">
    <subcellularLocation>
        <location evidence="1">Membrane</location>
    </subcellularLocation>
    <subcellularLocation>
        <location evidence="6">Plastid</location>
        <location evidence="6">Chloroplast thylakoid membrane</location>
        <topology evidence="6">Peripheral membrane protein</topology>
    </subcellularLocation>
</comment>
<protein>
    <submittedName>
        <fullName evidence="9">ATP synthase CF1 alpha subunit</fullName>
        <ecNumber evidence="9">3.6.3.14</ecNumber>
    </submittedName>
</protein>
<organism evidence="9">
    <name type="scientific">Karenia mikimotoi</name>
    <name type="common">Red tide dinoflagellate</name>
    <name type="synonym">Gymnodinium mikimotoi</name>
    <dbReference type="NCBI Taxonomy" id="225107"/>
    <lineage>
        <taxon>Eukaryota</taxon>
        <taxon>Sar</taxon>
        <taxon>Alveolata</taxon>
        <taxon>Dinophyceae</taxon>
        <taxon>Gymnodiniales</taxon>
        <taxon>Kareniaceae</taxon>
        <taxon>Karenia</taxon>
    </lineage>
</organism>
<keyword evidence="3" id="KW-0813">Transport</keyword>
<dbReference type="PROSITE" id="PS00152">
    <property type="entry name" value="ATPASE_ALPHA_BETA"/>
    <property type="match status" value="1"/>
</dbReference>
<dbReference type="SUPFAM" id="SSF52540">
    <property type="entry name" value="P-loop containing nucleoside triphosphate hydrolases"/>
    <property type="match status" value="1"/>
</dbReference>
<dbReference type="Pfam" id="PF00006">
    <property type="entry name" value="ATP-synt_ab"/>
    <property type="match status" value="1"/>
</dbReference>
<feature type="domain" description="ATP synthase alpha subunit C-terminal" evidence="8">
    <location>
        <begin position="116"/>
        <end position="215"/>
    </location>
</feature>
<dbReference type="InterPro" id="IPR020003">
    <property type="entry name" value="ATPase_a/bsu_AS"/>
</dbReference>
<dbReference type="AlphaFoldDB" id="A0A0U1WP33"/>
<evidence type="ECO:0000256" key="2">
    <source>
        <dbReference type="ARBA" id="ARBA00008936"/>
    </source>
</evidence>
<gene>
    <name evidence="9" type="primary">atpA</name>
</gene>
<keyword evidence="6 9" id="KW-0150">Chloroplast</keyword>
<keyword evidence="4" id="KW-0375">Hydrogen ion transport</keyword>
<name>A0A0U1WP33_KARMI</name>
<dbReference type="GO" id="GO:0046933">
    <property type="term" value="F:proton-transporting ATP synthase activity, rotational mechanism"/>
    <property type="evidence" value="ECO:0007669"/>
    <property type="project" value="InterPro"/>
</dbReference>
<dbReference type="InterPro" id="IPR027417">
    <property type="entry name" value="P-loop_NTPase"/>
</dbReference>
<dbReference type="PANTHER" id="PTHR48082">
    <property type="entry name" value="ATP SYNTHASE SUBUNIT ALPHA, MITOCHONDRIAL"/>
    <property type="match status" value="1"/>
</dbReference>
<dbReference type="InterPro" id="IPR000793">
    <property type="entry name" value="ATP_synth_asu_C"/>
</dbReference>
<dbReference type="EC" id="3.6.3.14" evidence="9"/>
<accession>A0A0U1WP33</accession>
<dbReference type="GO" id="GO:0043531">
    <property type="term" value="F:ADP binding"/>
    <property type="evidence" value="ECO:0007669"/>
    <property type="project" value="TreeGrafter"/>
</dbReference>
<evidence type="ECO:0000313" key="9">
    <source>
        <dbReference type="EMBL" id="AIG99459.1"/>
    </source>
</evidence>
<dbReference type="InterPro" id="IPR038376">
    <property type="entry name" value="ATP_synth_asu_C_sf"/>
</dbReference>
<evidence type="ECO:0000256" key="6">
    <source>
        <dbReference type="RuleBase" id="RU000341"/>
    </source>
</evidence>
<dbReference type="InterPro" id="IPR000194">
    <property type="entry name" value="ATPase_F1/V1/A1_a/bsu_nucl-bd"/>
</dbReference>
<evidence type="ECO:0000259" key="8">
    <source>
        <dbReference type="Pfam" id="PF00306"/>
    </source>
</evidence>
<feature type="non-terminal residue" evidence="9">
    <location>
        <position position="1"/>
    </location>
</feature>
<evidence type="ECO:0000256" key="1">
    <source>
        <dbReference type="ARBA" id="ARBA00004370"/>
    </source>
</evidence>
<sequence>DTLTTHADAYRELSLILRRPPGREGYPSDVFYKHASLLERAGAFKVATKTGVKRAGSSTALPILDLDNGDLSAFLPPNLVSITAGQAILSRDLFNDGIKPALDTGLSVSRLGSAVQPKALRAVSSRLKITLTQLKSLEKLADITTDLSDDMLLQLTRGKACREVLKQDLGEACTLAQGTILLHAATYGAFDLVPTEEVKAAGQGICSQLLEGYSSHDTLKKGNSILTDALENNRPLTTAEVYILLFATKISLVKLGYAAPNLSVRGKEISLAASSSGA</sequence>
<comment type="similarity">
    <text evidence="2">Belongs to the ATPase alpha/beta chains family.</text>
</comment>
<dbReference type="InterPro" id="IPR005294">
    <property type="entry name" value="ATP_synth_F1_asu"/>
</dbReference>
<reference evidence="9" key="1">
    <citation type="journal article" date="2016" name="Plant Mol. Biol.">
        <title>Diversity of transcripts and transcript processing forms in plastids of the dinoflagellate alga Karenia mikimotoi.</title>
        <authorList>
            <person name="Dorrell R.G."/>
            <person name="Hinksman G.A."/>
            <person name="Howe C.J."/>
        </authorList>
    </citation>
    <scope>NUCLEOTIDE SEQUENCE</scope>
    <source>
        <strain evidence="9">RCC1513</strain>
    </source>
</reference>
<keyword evidence="9" id="KW-0378">Hydrolase</keyword>
<dbReference type="Pfam" id="PF00306">
    <property type="entry name" value="ATP-synt_ab_C"/>
    <property type="match status" value="1"/>
</dbReference>
<dbReference type="GO" id="GO:0045259">
    <property type="term" value="C:proton-transporting ATP synthase complex"/>
    <property type="evidence" value="ECO:0007669"/>
    <property type="project" value="InterPro"/>
</dbReference>
<keyword evidence="9" id="KW-0934">Plastid</keyword>
<keyword evidence="6" id="KW-0793">Thylakoid</keyword>
<evidence type="ECO:0000256" key="5">
    <source>
        <dbReference type="ARBA" id="ARBA00023065"/>
    </source>
</evidence>
<dbReference type="EMBL" id="KM065584">
    <property type="protein sequence ID" value="AIG99459.1"/>
    <property type="molecule type" value="Transcribed_RNA"/>
</dbReference>
<evidence type="ECO:0000259" key="7">
    <source>
        <dbReference type="Pfam" id="PF00006"/>
    </source>
</evidence>
<proteinExistence type="inferred from homology"/>
<feature type="domain" description="ATPase F1/V1/A1 complex alpha/beta subunit nucleotide-binding" evidence="7">
    <location>
        <begin position="1"/>
        <end position="109"/>
    </location>
</feature>
<evidence type="ECO:0000256" key="3">
    <source>
        <dbReference type="ARBA" id="ARBA00022448"/>
    </source>
</evidence>
<dbReference type="Gene3D" id="1.20.150.20">
    <property type="entry name" value="ATP synthase alpha/beta chain, C-terminal domain"/>
    <property type="match status" value="1"/>
</dbReference>
<geneLocation type="chloroplast" evidence="9"/>
<dbReference type="GO" id="GO:0009535">
    <property type="term" value="C:chloroplast thylakoid membrane"/>
    <property type="evidence" value="ECO:0007669"/>
    <property type="project" value="UniProtKB-SubCell"/>
</dbReference>
<dbReference type="GO" id="GO:0016787">
    <property type="term" value="F:hydrolase activity"/>
    <property type="evidence" value="ECO:0007669"/>
    <property type="project" value="UniProtKB-KW"/>
</dbReference>
<dbReference type="SUPFAM" id="SSF47917">
    <property type="entry name" value="C-terminal domain of alpha and beta subunits of F1 ATP synthase"/>
    <property type="match status" value="1"/>
</dbReference>
<keyword evidence="5" id="KW-0406">Ion transport</keyword>
<dbReference type="Gene3D" id="3.40.50.300">
    <property type="entry name" value="P-loop containing nucleotide triphosphate hydrolases"/>
    <property type="match status" value="1"/>
</dbReference>